<dbReference type="InterPro" id="IPR051158">
    <property type="entry name" value="Metallophosphoesterase_sf"/>
</dbReference>
<proteinExistence type="predicted"/>
<dbReference type="InterPro" id="IPR029052">
    <property type="entry name" value="Metallo-depent_PP-like"/>
</dbReference>
<sequence length="144" mass="16786">MNGKLVNIVNQINPDIVFITGDLVSKQKKLEKIILELSKINSEKIFFVPGNYEREEVKGFKKRHITKEQYRYIRRELENIGIIFLENGNSRINIRGREISIYGFDNSIYGNEKYNMVSGKESEYRIILAQSPNIINKLTDMGIK</sequence>
<evidence type="ECO:0000259" key="3">
    <source>
        <dbReference type="Pfam" id="PF00149"/>
    </source>
</evidence>
<keyword evidence="2" id="KW-0378">Hydrolase</keyword>
<dbReference type="EMBL" id="BMHE01000025">
    <property type="protein sequence ID" value="GFZ92684.1"/>
    <property type="molecule type" value="Genomic_DNA"/>
</dbReference>
<reference evidence="5" key="1">
    <citation type="journal article" date="2019" name="Int. J. Syst. Evol. Microbiol.">
        <title>The Global Catalogue of Microorganisms (GCM) 10K type strain sequencing project: providing services to taxonomists for standard genome sequencing and annotation.</title>
        <authorList>
            <consortium name="The Broad Institute Genomics Platform"/>
            <consortium name="The Broad Institute Genome Sequencing Center for Infectious Disease"/>
            <person name="Wu L."/>
            <person name="Ma J."/>
        </authorList>
    </citation>
    <scope>NUCLEOTIDE SEQUENCE [LARGE SCALE GENOMIC DNA]</scope>
    <source>
        <strain evidence="5">CGMCC 1.15043</strain>
    </source>
</reference>
<feature type="domain" description="Calcineurin-like phosphoesterase" evidence="3">
    <location>
        <begin position="5"/>
        <end position="97"/>
    </location>
</feature>
<organism evidence="4 5">
    <name type="scientific">Paenibacillus marchantiophytorum</name>
    <dbReference type="NCBI Taxonomy" id="1619310"/>
    <lineage>
        <taxon>Bacteria</taxon>
        <taxon>Bacillati</taxon>
        <taxon>Bacillota</taxon>
        <taxon>Bacilli</taxon>
        <taxon>Bacillales</taxon>
        <taxon>Paenibacillaceae</taxon>
        <taxon>Paenibacillus</taxon>
    </lineage>
</organism>
<dbReference type="PANTHER" id="PTHR31302">
    <property type="entry name" value="TRANSMEMBRANE PROTEIN WITH METALLOPHOSPHOESTERASE DOMAIN-RELATED"/>
    <property type="match status" value="1"/>
</dbReference>
<dbReference type="Gene3D" id="3.60.21.10">
    <property type="match status" value="1"/>
</dbReference>
<protein>
    <recommendedName>
        <fullName evidence="3">Calcineurin-like phosphoesterase domain-containing protein</fullName>
    </recommendedName>
</protein>
<accession>A0ABQ1EZB6</accession>
<dbReference type="Pfam" id="PF00149">
    <property type="entry name" value="Metallophos"/>
    <property type="match status" value="1"/>
</dbReference>
<evidence type="ECO:0000313" key="5">
    <source>
        <dbReference type="Proteomes" id="UP000615455"/>
    </source>
</evidence>
<gene>
    <name evidence="4" type="ORF">GCM10008018_43940</name>
</gene>
<evidence type="ECO:0000313" key="4">
    <source>
        <dbReference type="EMBL" id="GFZ92684.1"/>
    </source>
</evidence>
<dbReference type="SUPFAM" id="SSF56300">
    <property type="entry name" value="Metallo-dependent phosphatases"/>
    <property type="match status" value="1"/>
</dbReference>
<evidence type="ECO:0000256" key="1">
    <source>
        <dbReference type="ARBA" id="ARBA00022723"/>
    </source>
</evidence>
<comment type="caution">
    <text evidence="4">The sequence shown here is derived from an EMBL/GenBank/DDBJ whole genome shotgun (WGS) entry which is preliminary data.</text>
</comment>
<dbReference type="InterPro" id="IPR004843">
    <property type="entry name" value="Calcineurin-like_PHP"/>
</dbReference>
<keyword evidence="1" id="KW-0479">Metal-binding</keyword>
<name>A0ABQ1EZB6_9BACL</name>
<keyword evidence="5" id="KW-1185">Reference proteome</keyword>
<dbReference type="PANTHER" id="PTHR31302:SF31">
    <property type="entry name" value="PHOSPHODIESTERASE YAEI"/>
    <property type="match status" value="1"/>
</dbReference>
<evidence type="ECO:0000256" key="2">
    <source>
        <dbReference type="ARBA" id="ARBA00022801"/>
    </source>
</evidence>
<dbReference type="Proteomes" id="UP000615455">
    <property type="component" value="Unassembled WGS sequence"/>
</dbReference>